<evidence type="ECO:0000313" key="1">
    <source>
        <dbReference type="EMBL" id="PPB83523.1"/>
    </source>
</evidence>
<dbReference type="Gene3D" id="1.10.600.10">
    <property type="entry name" value="Farnesyl Diphosphate Synthase"/>
    <property type="match status" value="1"/>
</dbReference>
<dbReference type="SUPFAM" id="SSF48576">
    <property type="entry name" value="Terpenoid synthases"/>
    <property type="match status" value="1"/>
</dbReference>
<dbReference type="RefSeq" id="WP_104077586.1">
    <property type="nucleotide sequence ID" value="NZ_CP062178.1"/>
</dbReference>
<accession>A0A2P5KA10</accession>
<dbReference type="OrthoDB" id="9807580at2"/>
<comment type="caution">
    <text evidence="1">The sequence shown here is derived from an EMBL/GenBank/DDBJ whole genome shotgun (WGS) entry which is preliminary data.</text>
</comment>
<dbReference type="GO" id="GO:0016765">
    <property type="term" value="F:transferase activity, transferring alkyl or aryl (other than methyl) groups"/>
    <property type="evidence" value="ECO:0007669"/>
    <property type="project" value="UniProtKB-ARBA"/>
</dbReference>
<keyword evidence="2" id="KW-1185">Reference proteome</keyword>
<dbReference type="PANTHER" id="PTHR31480">
    <property type="entry name" value="BIFUNCTIONAL LYCOPENE CYCLASE/PHYTOENE SYNTHASE"/>
    <property type="match status" value="1"/>
</dbReference>
<protein>
    <submittedName>
        <fullName evidence="1">Farnesyl-diphosphate farnesyltransferase</fullName>
    </submittedName>
</protein>
<dbReference type="EMBL" id="PRDW01000007">
    <property type="protein sequence ID" value="PPB83523.1"/>
    <property type="molecule type" value="Genomic_DNA"/>
</dbReference>
<proteinExistence type="predicted"/>
<evidence type="ECO:0000313" key="2">
    <source>
        <dbReference type="Proteomes" id="UP000243096"/>
    </source>
</evidence>
<dbReference type="InterPro" id="IPR008949">
    <property type="entry name" value="Isoprenoid_synthase_dom_sf"/>
</dbReference>
<reference evidence="1 2" key="1">
    <citation type="submission" date="2018-01" db="EMBL/GenBank/DDBJ databases">
        <title>Genomic Encyclopedia of Type Strains, Phase III (KMG-III): the genomes of soil and plant-associated and newly described type strains.</title>
        <authorList>
            <person name="Whitman W."/>
        </authorList>
    </citation>
    <scope>NUCLEOTIDE SEQUENCE [LARGE SCALE GENOMIC DNA]</scope>
    <source>
        <strain evidence="1 2">HKI456</strain>
    </source>
</reference>
<dbReference type="AlphaFoldDB" id="A0A2P5KA10"/>
<name>A0A2P5KA10_9BURK</name>
<dbReference type="InterPro" id="IPR002060">
    <property type="entry name" value="Squ/phyt_synthse"/>
</dbReference>
<gene>
    <name evidence="1" type="ORF">B0O95_10737</name>
</gene>
<dbReference type="Proteomes" id="UP000243096">
    <property type="component" value="Unassembled WGS sequence"/>
</dbReference>
<sequence length="273" mass="30418">MNIDDYCQQKAAPAGSSTYYALRRAPLTAQPLLTALYALHRELAESVSEVSDPAVGRAKLAWWQSEFSALAQDAPTHPVTQAIARHYASTAPIGTFMTWLSGYQMDLDQARYLDFAGLHRYVEQVGAALANTVAGVTAREPASLASWAPALGRALLLADIVERTGEDARRGRIYIPIDEMQRFGVTAADILHRRYGEGFTQLMSFQVERARRALTEALGAMPAAERRTQRVLRAQAAMSLALLHELEAEDYRVLHQRIALTPLRKLWIAWRTR</sequence>
<organism evidence="1 2">
    <name type="scientific">Mycetohabitans endofungorum</name>
    <dbReference type="NCBI Taxonomy" id="417203"/>
    <lineage>
        <taxon>Bacteria</taxon>
        <taxon>Pseudomonadati</taxon>
        <taxon>Pseudomonadota</taxon>
        <taxon>Betaproteobacteria</taxon>
        <taxon>Burkholderiales</taxon>
        <taxon>Burkholderiaceae</taxon>
        <taxon>Mycetohabitans</taxon>
    </lineage>
</organism>
<dbReference type="Pfam" id="PF00494">
    <property type="entry name" value="SQS_PSY"/>
    <property type="match status" value="1"/>
</dbReference>
<keyword evidence="1" id="KW-0808">Transferase</keyword>